<organism evidence="1 2">
    <name type="scientific">Candidatus Nanohalococcus occultus</name>
    <dbReference type="NCBI Taxonomy" id="2978047"/>
    <lineage>
        <taxon>Archaea</taxon>
        <taxon>Candidatus Nanohalarchaeota</taxon>
        <taxon>Candidatus Nanohalarchaeota incertae sedis</taxon>
        <taxon>Candidatus Nanohalococcus</taxon>
    </lineage>
</organism>
<sequence>MPSRTRKTLYRYSLLTLLGVTEAVSRADYHVPSKWYTFIDTFRATSSVVHDLLSTVDEEVEKEYRQKEEMLEKRLGKKKFYDENELEQLKQIYPQMEV</sequence>
<protein>
    <submittedName>
        <fullName evidence="1">Uncharacterized protein</fullName>
    </submittedName>
</protein>
<dbReference type="RefSeq" id="WP_347722294.1">
    <property type="nucleotide sequence ID" value="NZ_CP104395.1"/>
</dbReference>
<proteinExistence type="predicted"/>
<name>A0ABY8CDY3_9ARCH</name>
<accession>A0ABY8CDY3</accession>
<reference evidence="1 2" key="1">
    <citation type="submission" date="2022-09" db="EMBL/GenBank/DDBJ databases">
        <title>Xylan utilization by haloarchaea-nanohaloarchaea associations.</title>
        <authorList>
            <person name="Yakimov M."/>
        </authorList>
    </citation>
    <scope>NUCLEOTIDE SEQUENCE [LARGE SCALE GENOMIC DNA]</scope>
    <source>
        <strain evidence="1 2">SVXNc</strain>
    </source>
</reference>
<gene>
    <name evidence="1" type="ORF">SVXNc_0400</name>
</gene>
<evidence type="ECO:0000313" key="1">
    <source>
        <dbReference type="EMBL" id="WEL19424.1"/>
    </source>
</evidence>
<dbReference type="EMBL" id="CP104395">
    <property type="protein sequence ID" value="WEL19424.1"/>
    <property type="molecule type" value="Genomic_DNA"/>
</dbReference>
<dbReference type="GeneID" id="98290436"/>
<keyword evidence="2" id="KW-1185">Reference proteome</keyword>
<dbReference type="Proteomes" id="UP001218034">
    <property type="component" value="Chromosome"/>
</dbReference>
<evidence type="ECO:0000313" key="2">
    <source>
        <dbReference type="Proteomes" id="UP001218034"/>
    </source>
</evidence>